<dbReference type="Proteomes" id="UP000005317">
    <property type="component" value="Unassembled WGS sequence"/>
</dbReference>
<accession>A0A656HLF8</accession>
<protein>
    <recommendedName>
        <fullName evidence="1">SHOCT domain-containing protein</fullName>
    </recommendedName>
</protein>
<evidence type="ECO:0000313" key="3">
    <source>
        <dbReference type="Proteomes" id="UP000005317"/>
    </source>
</evidence>
<dbReference type="InterPro" id="IPR018649">
    <property type="entry name" value="SHOCT"/>
</dbReference>
<proteinExistence type="predicted"/>
<dbReference type="RefSeq" id="WP_002710231.1">
    <property type="nucleotide sequence ID" value="NZ_JH651384.1"/>
</dbReference>
<evidence type="ECO:0000259" key="1">
    <source>
        <dbReference type="Pfam" id="PF09851"/>
    </source>
</evidence>
<feature type="domain" description="SHOCT" evidence="1">
    <location>
        <begin position="246"/>
        <end position="271"/>
    </location>
</feature>
<organism evidence="2 3">
    <name type="scientific">Thiothrix nivea (strain ATCC 35100 / DSM 5205 / JP2)</name>
    <dbReference type="NCBI Taxonomy" id="870187"/>
    <lineage>
        <taxon>Bacteria</taxon>
        <taxon>Pseudomonadati</taxon>
        <taxon>Pseudomonadota</taxon>
        <taxon>Gammaproteobacteria</taxon>
        <taxon>Thiotrichales</taxon>
        <taxon>Thiotrichaceae</taxon>
        <taxon>Thiothrix</taxon>
    </lineage>
</organism>
<dbReference type="Pfam" id="PF09851">
    <property type="entry name" value="SHOCT"/>
    <property type="match status" value="1"/>
</dbReference>
<name>A0A656HLF8_THINJ</name>
<keyword evidence="3" id="KW-1185">Reference proteome</keyword>
<sequence length="274" mass="29521">MQTFTEHGQSVINDLSQRYGISTDAVTNMLYAVMNGNGTMAQFSIPELGGSGQWMQGGMTMVGDMFNYGLQNTVNNLCNELSNILSSQNPPVFMSSGSHQSQYQGSGQQNLNYGQSSLFVSNTSSGNWWPNDLGMAASTGAQNNIRYAYFPVTQRLAVDVNGHVTVYDTLDHQIGGVSQQQGGGSSLTFSSQYGTVQIDSLPVVSVDGQMPQPQAPVQNNQPVFNAVQEPAPGNQGASESDIFALIEKLADLKQKGILSEEEFATKKAELLQRL</sequence>
<evidence type="ECO:0000313" key="2">
    <source>
        <dbReference type="EMBL" id="EIJ36356.1"/>
    </source>
</evidence>
<dbReference type="EMBL" id="JH651384">
    <property type="protein sequence ID" value="EIJ36356.1"/>
    <property type="molecule type" value="Genomic_DNA"/>
</dbReference>
<dbReference type="AlphaFoldDB" id="A0A656HLF8"/>
<gene>
    <name evidence="2" type="ORF">Thini_3856</name>
</gene>
<reference evidence="3" key="1">
    <citation type="journal article" date="2011" name="Stand. Genomic Sci.">
        <title>Genome sequence of the filamentous, gliding Thiothrix nivea neotype strain (JP2(T)).</title>
        <authorList>
            <person name="Lapidus A."/>
            <person name="Nolan M."/>
            <person name="Lucas S."/>
            <person name="Glavina Del Rio T."/>
            <person name="Tice H."/>
            <person name="Cheng J.F."/>
            <person name="Tapia R."/>
            <person name="Han C."/>
            <person name="Goodwin L."/>
            <person name="Pitluck S."/>
            <person name="Liolios K."/>
            <person name="Pagani I."/>
            <person name="Ivanova N."/>
            <person name="Huntemann M."/>
            <person name="Mavromatis K."/>
            <person name="Mikhailova N."/>
            <person name="Pati A."/>
            <person name="Chen A."/>
            <person name="Palaniappan K."/>
            <person name="Land M."/>
            <person name="Brambilla E.M."/>
            <person name="Rohde M."/>
            <person name="Abt B."/>
            <person name="Verbarg S."/>
            <person name="Goker M."/>
            <person name="Bristow J."/>
            <person name="Eisen J.A."/>
            <person name="Markowitz V."/>
            <person name="Hugenholtz P."/>
            <person name="Kyrpides N.C."/>
            <person name="Klenk H.P."/>
            <person name="Woyke T."/>
        </authorList>
    </citation>
    <scope>NUCLEOTIDE SEQUENCE [LARGE SCALE GENOMIC DNA]</scope>
    <source>
        <strain evidence="3">ATCC 35100 / DSM 5205 / JP2</strain>
    </source>
</reference>